<evidence type="ECO:0000256" key="2">
    <source>
        <dbReference type="ARBA" id="ARBA00022491"/>
    </source>
</evidence>
<accession>A0A915INA0</accession>
<dbReference type="InterPro" id="IPR036600">
    <property type="entry name" value="PAH_sf"/>
</dbReference>
<name>A0A915INA0_ROMCU</name>
<dbReference type="GO" id="GO:0070822">
    <property type="term" value="C:Sin3-type complex"/>
    <property type="evidence" value="ECO:0007669"/>
    <property type="project" value="TreeGrafter"/>
</dbReference>
<dbReference type="GO" id="GO:0000122">
    <property type="term" value="P:negative regulation of transcription by RNA polymerase II"/>
    <property type="evidence" value="ECO:0007669"/>
    <property type="project" value="TreeGrafter"/>
</dbReference>
<dbReference type="Gene3D" id="1.20.1160.11">
    <property type="entry name" value="Paired amphipathic helix"/>
    <property type="match status" value="3"/>
</dbReference>
<comment type="subcellular location">
    <subcellularLocation>
        <location evidence="1 6">Nucleus</location>
    </subcellularLocation>
</comment>
<keyword evidence="3" id="KW-0597">Phosphoprotein</keyword>
<evidence type="ECO:0000256" key="5">
    <source>
        <dbReference type="ARBA" id="ARBA00023242"/>
    </source>
</evidence>
<dbReference type="OMA" id="QSHESTM"/>
<dbReference type="Pfam" id="PF02671">
    <property type="entry name" value="PAH"/>
    <property type="match status" value="2"/>
</dbReference>
<evidence type="ECO:0000256" key="6">
    <source>
        <dbReference type="PROSITE-ProRule" id="PRU00810"/>
    </source>
</evidence>
<dbReference type="FunFam" id="1.20.1160.11:FF:000005">
    <property type="entry name" value="SIN3 transcription regulator family member B"/>
    <property type="match status" value="1"/>
</dbReference>
<dbReference type="Proteomes" id="UP000887565">
    <property type="component" value="Unplaced"/>
</dbReference>
<dbReference type="InterPro" id="IPR039774">
    <property type="entry name" value="Sin3-like"/>
</dbReference>
<dbReference type="InterPro" id="IPR003822">
    <property type="entry name" value="PAH"/>
</dbReference>
<keyword evidence="4" id="KW-0832">Ubl conjugation</keyword>
<dbReference type="PANTHER" id="PTHR12346:SF0">
    <property type="entry name" value="SIN3A, ISOFORM G"/>
    <property type="match status" value="1"/>
</dbReference>
<dbReference type="AlphaFoldDB" id="A0A915INA0"/>
<keyword evidence="2" id="KW-0678">Repressor</keyword>
<dbReference type="PANTHER" id="PTHR12346">
    <property type="entry name" value="SIN3B-RELATED"/>
    <property type="match status" value="1"/>
</dbReference>
<protein>
    <submittedName>
        <fullName evidence="9">Paired amphipathic helix protein Sin3a</fullName>
    </submittedName>
</protein>
<evidence type="ECO:0000313" key="9">
    <source>
        <dbReference type="WBParaSite" id="nRc.2.0.1.t15668-RA"/>
    </source>
</evidence>
<evidence type="ECO:0000313" key="8">
    <source>
        <dbReference type="Proteomes" id="UP000887565"/>
    </source>
</evidence>
<evidence type="ECO:0000256" key="4">
    <source>
        <dbReference type="ARBA" id="ARBA00022843"/>
    </source>
</evidence>
<dbReference type="GO" id="GO:0003714">
    <property type="term" value="F:transcription corepressor activity"/>
    <property type="evidence" value="ECO:0007669"/>
    <property type="project" value="InterPro"/>
</dbReference>
<dbReference type="WBParaSite" id="nRc.2.0.1.t15668-RA">
    <property type="protein sequence ID" value="nRc.2.0.1.t15668-RA"/>
    <property type="gene ID" value="nRc.2.0.1.g15668"/>
</dbReference>
<organism evidence="8 9">
    <name type="scientific">Romanomermis culicivorax</name>
    <name type="common">Nematode worm</name>
    <dbReference type="NCBI Taxonomy" id="13658"/>
    <lineage>
        <taxon>Eukaryota</taxon>
        <taxon>Metazoa</taxon>
        <taxon>Ecdysozoa</taxon>
        <taxon>Nematoda</taxon>
        <taxon>Enoplea</taxon>
        <taxon>Dorylaimia</taxon>
        <taxon>Mermithida</taxon>
        <taxon>Mermithoidea</taxon>
        <taxon>Mermithidae</taxon>
        <taxon>Romanomermis</taxon>
    </lineage>
</organism>
<evidence type="ECO:0000256" key="7">
    <source>
        <dbReference type="SAM" id="MobiDB-lite"/>
    </source>
</evidence>
<dbReference type="PROSITE" id="PS51477">
    <property type="entry name" value="PAH"/>
    <property type="match status" value="2"/>
</dbReference>
<keyword evidence="5 6" id="KW-0539">Nucleus</keyword>
<evidence type="ECO:0000256" key="3">
    <source>
        <dbReference type="ARBA" id="ARBA00022553"/>
    </source>
</evidence>
<feature type="region of interest" description="Disordered" evidence="7">
    <location>
        <begin position="1"/>
        <end position="31"/>
    </location>
</feature>
<feature type="compositionally biased region" description="Polar residues" evidence="7">
    <location>
        <begin position="9"/>
        <end position="31"/>
    </location>
</feature>
<keyword evidence="8" id="KW-1185">Reference proteome</keyword>
<evidence type="ECO:0000256" key="1">
    <source>
        <dbReference type="ARBA" id="ARBA00004123"/>
    </source>
</evidence>
<proteinExistence type="predicted"/>
<reference evidence="9" key="1">
    <citation type="submission" date="2022-11" db="UniProtKB">
        <authorList>
            <consortium name="WormBaseParasite"/>
        </authorList>
    </citation>
    <scope>IDENTIFICATION</scope>
</reference>
<dbReference type="SUPFAM" id="SSF47762">
    <property type="entry name" value="PAH2 domain"/>
    <property type="match status" value="3"/>
</dbReference>
<sequence>MSDHRHLITTPQTSKASSAFQASAVTPTPQAPSTASFNPALMAAAAAATNFKYHDLASAAAAYHQQSAAALAAAAVGLSPAPRSGQSTAAMQRLPPPPLQQQTLKPPLPAGSGLMIGRDIFQQQQQHNLASLVLPSNNLANYLAVAATNHQAAVAATAAQIQQNLKVEDALSYLEQVKLQFRNKPDVYNNFLDIMKDFKSAKFKITIRHDTVLGTEKQMRFKKIFLLQFMLILRIFQMISFSKGINFESFPHVADEGVRRKSDTPGVIQKVSQLFRGHPTLIIGFNTFLPPGFKIEANGDGSDRISILLPDGQSHLITCGDDPPTPIPVQSHESTMNQASNRSVIMNNQIAKPTVLQQPTQQPPFEFNQAINYNRYLHQPEVYKNFLDILHRYQKEQREIKEGTIQPSRKTLSEREVYDMVANLFANEPDLLREFSQFLPDASSTGGFLHQQQQQPAVTPMPQLLEPSPPRPLPQTAIILPPPPDAQAPQSVVKVQVETPKRLASPMTPNEEASPPKKQFKIDIVNHDLSSIDAANCGSLQEFDIFDKIKRTLNDEETYKNFVRSLVLYNKEILSKYEFLSILTPFFW</sequence>